<dbReference type="InterPro" id="IPR015943">
    <property type="entry name" value="WD40/YVTN_repeat-like_dom_sf"/>
</dbReference>
<dbReference type="Gene3D" id="2.130.10.10">
    <property type="entry name" value="YVTN repeat-like/Quinoprotein amine dehydrogenase"/>
    <property type="match status" value="2"/>
</dbReference>
<dbReference type="SUPFAM" id="SSF51004">
    <property type="entry name" value="C-terminal (heme d1) domain of cytochrome cd1-nitrite reductase"/>
    <property type="match status" value="2"/>
</dbReference>
<dbReference type="EMBL" id="JACPRF010000395">
    <property type="protein sequence ID" value="MBI2877784.1"/>
    <property type="molecule type" value="Genomic_DNA"/>
</dbReference>
<evidence type="ECO:0000256" key="5">
    <source>
        <dbReference type="ARBA" id="ARBA00023273"/>
    </source>
</evidence>
<evidence type="ECO:0000256" key="4">
    <source>
        <dbReference type="ARBA" id="ARBA00023069"/>
    </source>
</evidence>
<evidence type="ECO:0000256" key="2">
    <source>
        <dbReference type="ARBA" id="ARBA00004496"/>
    </source>
</evidence>
<protein>
    <submittedName>
        <fullName evidence="8">Choice-of-anchor D domain-containing protein</fullName>
    </submittedName>
</protein>
<evidence type="ECO:0000259" key="7">
    <source>
        <dbReference type="Pfam" id="PF22544"/>
    </source>
</evidence>
<comment type="subcellular location">
    <subcellularLocation>
        <location evidence="1">Cell projection</location>
        <location evidence="1">Cilium</location>
    </subcellularLocation>
    <subcellularLocation>
        <location evidence="2">Cytoplasm</location>
    </subcellularLocation>
</comment>
<comment type="caution">
    <text evidence="8">The sequence shown here is derived from an EMBL/GenBank/DDBJ whole genome shotgun (WGS) entry which is preliminary data.</text>
</comment>
<gene>
    <name evidence="8" type="ORF">HYY20_12995</name>
</gene>
<dbReference type="InterPro" id="IPR011044">
    <property type="entry name" value="Quino_amine_DH_bsu"/>
</dbReference>
<dbReference type="Proteomes" id="UP000769766">
    <property type="component" value="Unassembled WGS sequence"/>
</dbReference>
<dbReference type="InterPro" id="IPR013783">
    <property type="entry name" value="Ig-like_fold"/>
</dbReference>
<feature type="domain" description="Abnormal spindle-like microcephaly-associated protein ASH" evidence="6">
    <location>
        <begin position="808"/>
        <end position="890"/>
    </location>
</feature>
<feature type="domain" description="Abnormal spindle-like microcephaly-associated protein ASH" evidence="6">
    <location>
        <begin position="1226"/>
        <end position="1314"/>
    </location>
</feature>
<name>A0A932FZS0_UNCTE</name>
<keyword evidence="3" id="KW-0963">Cytoplasm</keyword>
<keyword evidence="5" id="KW-0966">Cell projection</keyword>
<dbReference type="NCBIfam" id="NF012200">
    <property type="entry name" value="choice_anch_D"/>
    <property type="match status" value="13"/>
</dbReference>
<dbReference type="GO" id="GO:0005737">
    <property type="term" value="C:cytoplasm"/>
    <property type="evidence" value="ECO:0007669"/>
    <property type="project" value="UniProtKB-SubCell"/>
</dbReference>
<feature type="domain" description="Abnormal spindle-like microcephaly-associated protein ASH" evidence="6">
    <location>
        <begin position="1122"/>
        <end position="1206"/>
    </location>
</feature>
<dbReference type="InterPro" id="IPR013211">
    <property type="entry name" value="LVIVD"/>
</dbReference>
<accession>A0A932FZS0</accession>
<feature type="domain" description="Abnormal spindle-like microcephaly-associated protein ASH" evidence="6">
    <location>
        <begin position="1018"/>
        <end position="1099"/>
    </location>
</feature>
<feature type="domain" description="Abnormal spindle-like microcephaly-associated protein ASH" evidence="6">
    <location>
        <begin position="906"/>
        <end position="996"/>
    </location>
</feature>
<dbReference type="InterPro" id="IPR011047">
    <property type="entry name" value="Quinoprotein_ADH-like_sf"/>
</dbReference>
<feature type="domain" description="Abnormal spindle-like microcephaly-associated protein ASH" evidence="6">
    <location>
        <begin position="1331"/>
        <end position="1421"/>
    </location>
</feature>
<sequence>MGRSGMGKRISLLLFLVGLWIGVPLAWSAGPPQRENVELLSQVGGSALTVFVQGKVAYVGLGPSLHVVDVSSPASPKLLGQITLPGLVEDVFVSGSYAYVANGKFGLRVVDITHPASLQEVGSLDTLGGIAGGIFFSDGFAYVAAGTEGLWIIDVSDPKTPKNPVQWKGVAGTSYGVHVSGSLAYLAHGEGGLQILDVSTPASPSLKGSYTNLPSIARGIYVLGKFAYVADWLGGLRAIDVSNPAAPQKAASYDTPGLAYGVHVSLPYAYVADGGGGLRIINVENSSFFWEVGHLNVPGFNWAGSALGVYAAGSTVYVPNGDFGLEVIDASNPSTPQVVGRYRSISGSAADIFISGIHAYLPAFDYAFHILDLSDPLAPVFKGFYDPPPPESDEHDPPALDVKSLFVTDDWVGIADGAAIAADKNRYGFRAVNVEDPSNPFEDPLWTQHDPEEDPPIVYPITEPAVDLFLLSSNLFPTTPPRTDIFAYVATQSGLTVVDMGPLPQNEKGEAVPPEALGSYTVAGARKIVVAANTTATYAYLIGEFGLKILEVPDFDTPTKDIVERGALATGDPATSIFVSLPYAYMVVGAELWVVQVADLTTGQPLASPTRLYDPIPLSGEATGIFLSGSLAYLTLDGFGLQVFDFTDPRVRPASPIARYETPGQAMDLFIDQGRIYLADGDGGLFLLRHTINPEIRVNPMALDFKEILVGKSAELSLEISNVGARDLIVFFLLDQVGSDFALVDPPTLPLTLPSGSKSELKLQFSPTTEGAKGGSLTLTSNDPDQPILQVALSGNALDLPDIAVDPEALNFGNVALGSFKDMPVKVSNEGSQELEVNSLVVAGAEFSLAEGITLPLTLAPGASQSLTVRFAPTATDNKKGSLTLSSNDPDEGTVVVELLGWEPKIVLEPEALGFGDIAVGSFKELSLKVSNAGAKDLIVSSLRLEGTDFLLVGKAEAPFTLLAGESKQIKVRFSPTSEGAKTGSLTFESNDPLSSTAEVALSGRGGLAPHIGLDFSELDFEEVKLGTSQELLLKVSNTGEKVLTVSQLEVTGSDFSWVDPPETPFTLKPRESRTLTVRFLPTTEGTKTGLLTLTSDDPDNPTATVDLSGKGMDAPQITFTPPTLSFKVPILNSFQDLSVQVSNTGTQDLTVTFLTLTGTDFSLVGELPLFPLTLVPGASRTIAVRFSPTREGPQKGTLTFKSNDPDEATAPVALSGWGGREAPAITLSPKAVDFGDVQLNTFEDHSLVVQNDGTLDLVVSSLKMVGVEFSLVGTVTLPFTLAPGASRTITVRFSPTSEGLKEGSLTLSSNDPQNSTTVPLSGWGGLAPHLALDPERLDFEEVLVGGSKDVPVTISNQGEKSLVVSSLKMEGAEFSLVEEVTVPFTLLPGGSQILMVRFLPTSGGKKTGSLTIASNDPKNPTVQASLSGQAEVVPRIALDSLALDFGHVPLGGSQDLSLSISNIGSQDLIVSSLGLAGIDFSLVNPPATPFTLLPGGSQVLMVRFAPTSGGNKTGSLTIASNDPESPSLKVGLSATPAAPKIQFDRRELDFGNVSVGSANDLLLLVINRGMADLTVTAISFDTGEFSLVSGTLPFTLVPGESRLLMVRFLPTNEGPKQATMTLRSNDLDQPEATLPLSGNAILVGHGPPLQEYVELVSQVGGSSRAIFTQGNITYVGLGSSLHLVDVKEPKNPKLLGRVALPGLVEDIFVSTSLHAYVANGKFGLRVIDVSTPTSPKEVGHFDTLQDFAYGVYVLGSYAYIANASRGLRVVDISDPRRPELKGSGLDTPGTAYDVSVAGSYAYVADGEGGLRVIDISDPQLPREVGAYPAEAGSFDRMGFATGVHVLGSYAYLADGEGGLRSIDVSNPASPIKVGSYNTPGTAYRVFVAFPHAYVADEEGGLRMINVEDPSLLWEVGFYRTIGRALGVSATGTMAYVAGGDFGMEAVDFSNPTVPVVQGSYSYAIGSATHVFLSGRYAYLPAKDYGFRIVDISDPFSPEAKGLHNPPPPNELPKMSAASLFVTDNWAGVADSGHMYRMLDVTDPMAPVEDKDRFWMDAPVLGASDLFLLSRSLSPKAPNVYSYVVGEEGLFIYLLTRVGDSTVLRKPPIGSYPTVASISATFVVGSRAYVASGRSGLKVVDISNPKAPLEMGQVDTRGFAMGVHVSGPYAYVADGSGGLRVIDISTPTAPREVGNYPSRGETAGIFVQDRYAYVADGWGGLAVLDISRPTTPVELGRYPSGGYSSGVAVSRDGRYAYVADGSGGLLILNVSNPFSTPFPNLVNRLETGWNASGVYLSGNLVYVAIETGGLLIVDVTDPAFPVIVGRSGTSGSAIGIYVAGDYAYVADGIGGLRVFNVSQPAAPKEVGSYPTRAEALGILVRAPYAFMSDGEAGLRILDVSLPSNPRSVGEMGVLGAARKIFISTNSSITYAYLAGDFGLLILDVTNPQTPRYRGRLSLGKPANGIFVSFPYAYLITPAGLCVVDISDPTSPQQLYDSIPISGEPSEVFVAGPLVYVTVKGFGLQVFDFTNPQVRPATWVAAYETPGEAMDLFLAKDRIYLSDGDGGLFILRHTLPIGADIALNPESLDFGEVFVGTSRDQSFVIQNAGTADLTVTSLLVNKPELSLVSVALPFTLAPGLSQTVSVRFTPTSTGSKSALLTLLSNDPDEPTKTMALSGQGMPAADLALDPPNLDFGEVGLNVVKELSLKVINRGPVDLVVSELCLEGEAGQSGLCTAGNPPVPFFRINWPPVPFTLPPSGSQDLKVQFKPRRSNSSDEPILAEDLGSKRTVIKIVSNDPEFNARTSARQVSLEGFVVKPPDLRIEPSNLDFGEVAIGSSGELSFVLTNEGAIDLSIKTIASDDAQFSVKSSSPLPAILKPGGGQKLMVTVRFTPSTQPKPGAEDGIVQGEGPQRGVLIVESDDPEITHEQDRVIVSGVGVQLRPPKPDLNLSLVKKSFGQPPVPRYELEFGPIVAHSGRSKVLSFTLFNDGTKRLKVTGISLQGEGFTLTTPAPGASFTIPKGGGSQQVTVRFAPTASGPHEGQLTLASDDPEEPVVVVYLLGQGTQVPEIDLNPPALSFGPVDQGKSGELSFSVRNLGNGPLTVSQLSLDNRQFKVVSPSVPFEVPPQDQGGSQGVSVTVRFTPTNAETQSGTLSLVSNDPDEGTTMLVLSGNDAQVKLLIEGGAPSISQPWVTLTISAFVEIQKMRFSNDGKKWSPWVKVVPAKRWTLSQGQGTKTIWGQFRNKNGQIFEASDTIVQTKRAKP</sequence>
<dbReference type="Pfam" id="PF22544">
    <property type="entry name" value="HYDIN_VesB_CFA65-like_Ig"/>
    <property type="match status" value="4"/>
</dbReference>
<evidence type="ECO:0000259" key="6">
    <source>
        <dbReference type="Pfam" id="PF15780"/>
    </source>
</evidence>
<feature type="domain" description="HYDIN/VesB/CFA65-like Ig-like" evidence="7">
    <location>
        <begin position="2819"/>
        <end position="2890"/>
    </location>
</feature>
<feature type="domain" description="Abnormal spindle-like microcephaly-associated protein ASH" evidence="6">
    <location>
        <begin position="701"/>
        <end position="784"/>
    </location>
</feature>
<organism evidence="8 9">
    <name type="scientific">Tectimicrobiota bacterium</name>
    <dbReference type="NCBI Taxonomy" id="2528274"/>
    <lineage>
        <taxon>Bacteria</taxon>
        <taxon>Pseudomonadati</taxon>
        <taxon>Nitrospinota/Tectimicrobiota group</taxon>
        <taxon>Candidatus Tectimicrobiota</taxon>
    </lineage>
</organism>
<dbReference type="PANTHER" id="PTHR37833:SF1">
    <property type="entry name" value="SIGNAL PEPTIDE PROTEIN"/>
    <property type="match status" value="1"/>
</dbReference>
<feature type="domain" description="HYDIN/VesB/CFA65-like Ig-like" evidence="7">
    <location>
        <begin position="1540"/>
        <end position="1639"/>
    </location>
</feature>
<dbReference type="InterPro" id="IPR031549">
    <property type="entry name" value="ASH"/>
</dbReference>
<feature type="domain" description="HYDIN/VesB/CFA65-like Ig-like" evidence="7">
    <location>
        <begin position="1435"/>
        <end position="1530"/>
    </location>
</feature>
<dbReference type="Pfam" id="PF08309">
    <property type="entry name" value="LVIVD"/>
    <property type="match status" value="25"/>
</dbReference>
<dbReference type="Gene3D" id="2.60.40.10">
    <property type="entry name" value="Immunoglobulins"/>
    <property type="match status" value="14"/>
</dbReference>
<proteinExistence type="predicted"/>
<dbReference type="SUPFAM" id="SSF50998">
    <property type="entry name" value="Quinoprotein alcohol dehydrogenase-like"/>
    <property type="match status" value="1"/>
</dbReference>
<dbReference type="SUPFAM" id="SSF50969">
    <property type="entry name" value="YVTN repeat-like/Quinoprotein amine dehydrogenase"/>
    <property type="match status" value="2"/>
</dbReference>
<feature type="domain" description="HYDIN/VesB/CFA65-like Ig-like" evidence="7">
    <location>
        <begin position="2580"/>
        <end position="2677"/>
    </location>
</feature>
<dbReference type="InterPro" id="IPR011048">
    <property type="entry name" value="Haem_d1_sf"/>
</dbReference>
<reference evidence="8" key="1">
    <citation type="submission" date="2020-07" db="EMBL/GenBank/DDBJ databases">
        <title>Huge and variable diversity of episymbiotic CPR bacteria and DPANN archaea in groundwater ecosystems.</title>
        <authorList>
            <person name="He C.Y."/>
            <person name="Keren R."/>
            <person name="Whittaker M."/>
            <person name="Farag I.F."/>
            <person name="Doudna J."/>
            <person name="Cate J.H.D."/>
            <person name="Banfield J.F."/>
        </authorList>
    </citation>
    <scope>NUCLEOTIDE SEQUENCE</scope>
    <source>
        <strain evidence="8">NC_groundwater_672_Ag_B-0.1um_62_36</strain>
    </source>
</reference>
<keyword evidence="4" id="KW-0969">Cilium</keyword>
<evidence type="ECO:0000256" key="1">
    <source>
        <dbReference type="ARBA" id="ARBA00004138"/>
    </source>
</evidence>
<evidence type="ECO:0000256" key="3">
    <source>
        <dbReference type="ARBA" id="ARBA00022490"/>
    </source>
</evidence>
<evidence type="ECO:0000313" key="8">
    <source>
        <dbReference type="EMBL" id="MBI2877784.1"/>
    </source>
</evidence>
<dbReference type="PANTHER" id="PTHR37833">
    <property type="entry name" value="LIPOPROTEIN-RELATED"/>
    <property type="match status" value="1"/>
</dbReference>
<dbReference type="Pfam" id="PF15780">
    <property type="entry name" value="ASH"/>
    <property type="match status" value="7"/>
</dbReference>
<evidence type="ECO:0000313" key="9">
    <source>
        <dbReference type="Proteomes" id="UP000769766"/>
    </source>
</evidence>
<dbReference type="InterPro" id="IPR053879">
    <property type="entry name" value="HYDIN_VesB_CFA65-like_Ig"/>
</dbReference>